<comment type="caution">
    <text evidence="1">The sequence shown here is derived from an EMBL/GenBank/DDBJ whole genome shotgun (WGS) entry which is preliminary data.</text>
</comment>
<dbReference type="EMBL" id="WNDX01000110">
    <property type="protein sequence ID" value="KAF1041683.1"/>
    <property type="molecule type" value="Genomic_DNA"/>
</dbReference>
<gene>
    <name evidence="1" type="ORF">GAK35_03151</name>
</gene>
<evidence type="ECO:0000313" key="1">
    <source>
        <dbReference type="EMBL" id="KAF1041683.1"/>
    </source>
</evidence>
<evidence type="ECO:0000313" key="2">
    <source>
        <dbReference type="Proteomes" id="UP000462435"/>
    </source>
</evidence>
<protein>
    <submittedName>
        <fullName evidence="1">Uncharacterized protein</fullName>
    </submittedName>
</protein>
<dbReference type="AlphaFoldDB" id="A0A7V8FUT6"/>
<organism evidence="1 2">
    <name type="scientific">Herbaspirillum frisingense</name>
    <dbReference type="NCBI Taxonomy" id="92645"/>
    <lineage>
        <taxon>Bacteria</taxon>
        <taxon>Pseudomonadati</taxon>
        <taxon>Pseudomonadota</taxon>
        <taxon>Betaproteobacteria</taxon>
        <taxon>Burkholderiales</taxon>
        <taxon>Oxalobacteraceae</taxon>
        <taxon>Herbaspirillum</taxon>
    </lineage>
</organism>
<name>A0A7V8FUT6_9BURK</name>
<sequence>MANGGPDHQRFDERFVRTTEIYNDFLFKYGVRHQVVGRIGGDARGDGGISFLRPANLFSKTGTRRQAELLRMLMLAEPQIRV</sequence>
<accession>A0A7V8FUT6</accession>
<dbReference type="Proteomes" id="UP000462435">
    <property type="component" value="Unassembled WGS sequence"/>
</dbReference>
<reference evidence="2" key="1">
    <citation type="journal article" date="2020" name="MBio">
        <title>Horizontal gene transfer to a defensive symbiont with a reduced genome amongst a multipartite beetle microbiome.</title>
        <authorList>
            <person name="Waterworth S.C."/>
            <person name="Florez L.V."/>
            <person name="Rees E.R."/>
            <person name="Hertweck C."/>
            <person name="Kaltenpoth M."/>
            <person name="Kwan J.C."/>
        </authorList>
    </citation>
    <scope>NUCLEOTIDE SEQUENCE [LARGE SCALE GENOMIC DNA]</scope>
</reference>
<proteinExistence type="predicted"/>